<dbReference type="SUPFAM" id="SSF53098">
    <property type="entry name" value="Ribonuclease H-like"/>
    <property type="match status" value="1"/>
</dbReference>
<keyword evidence="1" id="KW-0815">Transposition</keyword>
<evidence type="ECO:0000313" key="17">
    <source>
        <dbReference type="Proteomes" id="UP000765509"/>
    </source>
</evidence>
<comment type="catalytic activity">
    <reaction evidence="14">
        <text>DNA(n) + a 2'-deoxyribonucleoside 5'-triphosphate = DNA(n+1) + diphosphate</text>
        <dbReference type="Rhea" id="RHEA:22508"/>
        <dbReference type="Rhea" id="RHEA-COMP:17339"/>
        <dbReference type="Rhea" id="RHEA-COMP:17340"/>
        <dbReference type="ChEBI" id="CHEBI:33019"/>
        <dbReference type="ChEBI" id="CHEBI:61560"/>
        <dbReference type="ChEBI" id="CHEBI:173112"/>
        <dbReference type="EC" id="2.7.7.7"/>
    </reaction>
</comment>
<dbReference type="GO" id="GO:0046872">
    <property type="term" value="F:metal ion binding"/>
    <property type="evidence" value="ECO:0007669"/>
    <property type="project" value="UniProtKB-KW"/>
</dbReference>
<dbReference type="AlphaFoldDB" id="A0A9Q3EFS2"/>
<keyword evidence="11" id="KW-0239">DNA-directed DNA polymerase</keyword>
<evidence type="ECO:0000256" key="7">
    <source>
        <dbReference type="ARBA" id="ARBA00022842"/>
    </source>
</evidence>
<dbReference type="GO" id="GO:0016787">
    <property type="term" value="F:hydrolase activity"/>
    <property type="evidence" value="ECO:0007669"/>
    <property type="project" value="UniProtKB-KW"/>
</dbReference>
<evidence type="ECO:0000256" key="12">
    <source>
        <dbReference type="ARBA" id="ARBA00023172"/>
    </source>
</evidence>
<dbReference type="InterPro" id="IPR039537">
    <property type="entry name" value="Retrotran_Ty1/copia-like"/>
</dbReference>
<evidence type="ECO:0000256" key="8">
    <source>
        <dbReference type="ARBA" id="ARBA00022884"/>
    </source>
</evidence>
<evidence type="ECO:0000256" key="2">
    <source>
        <dbReference type="ARBA" id="ARBA00022695"/>
    </source>
</evidence>
<evidence type="ECO:0000259" key="15">
    <source>
        <dbReference type="PROSITE" id="PS50994"/>
    </source>
</evidence>
<evidence type="ECO:0000256" key="10">
    <source>
        <dbReference type="ARBA" id="ARBA00022918"/>
    </source>
</evidence>
<keyword evidence="3" id="KW-0540">Nuclease</keyword>
<dbReference type="Proteomes" id="UP000765509">
    <property type="component" value="Unassembled WGS sequence"/>
</dbReference>
<organism evidence="16 17">
    <name type="scientific">Austropuccinia psidii MF-1</name>
    <dbReference type="NCBI Taxonomy" id="1389203"/>
    <lineage>
        <taxon>Eukaryota</taxon>
        <taxon>Fungi</taxon>
        <taxon>Dikarya</taxon>
        <taxon>Basidiomycota</taxon>
        <taxon>Pucciniomycotina</taxon>
        <taxon>Pucciniomycetes</taxon>
        <taxon>Pucciniales</taxon>
        <taxon>Sphaerophragmiaceae</taxon>
        <taxon>Austropuccinia</taxon>
    </lineage>
</organism>
<feature type="domain" description="Integrase catalytic" evidence="15">
    <location>
        <begin position="1"/>
        <end position="97"/>
    </location>
</feature>
<dbReference type="PROSITE" id="PS50994">
    <property type="entry name" value="INTEGRASE"/>
    <property type="match status" value="1"/>
</dbReference>
<dbReference type="GO" id="GO:0032196">
    <property type="term" value="P:transposition"/>
    <property type="evidence" value="ECO:0007669"/>
    <property type="project" value="UniProtKB-KW"/>
</dbReference>
<dbReference type="GO" id="GO:0005634">
    <property type="term" value="C:nucleus"/>
    <property type="evidence" value="ECO:0007669"/>
    <property type="project" value="UniProtKB-ARBA"/>
</dbReference>
<keyword evidence="9" id="KW-0229">DNA integration</keyword>
<dbReference type="PANTHER" id="PTHR42648">
    <property type="entry name" value="TRANSPOSASE, PUTATIVE-RELATED"/>
    <property type="match status" value="1"/>
</dbReference>
<reference evidence="16" key="1">
    <citation type="submission" date="2021-03" db="EMBL/GenBank/DDBJ databases">
        <title>Draft genome sequence of rust myrtle Austropuccinia psidii MF-1, a brazilian biotype.</title>
        <authorList>
            <person name="Quecine M.C."/>
            <person name="Pachon D.M.R."/>
            <person name="Bonatelli M.L."/>
            <person name="Correr F.H."/>
            <person name="Franceschini L.M."/>
            <person name="Leite T.F."/>
            <person name="Margarido G.R.A."/>
            <person name="Almeida C.A."/>
            <person name="Ferrarezi J.A."/>
            <person name="Labate C.A."/>
        </authorList>
    </citation>
    <scope>NUCLEOTIDE SEQUENCE</scope>
    <source>
        <strain evidence="16">MF-1</strain>
    </source>
</reference>
<evidence type="ECO:0000256" key="6">
    <source>
        <dbReference type="ARBA" id="ARBA00022801"/>
    </source>
</evidence>
<evidence type="ECO:0000256" key="13">
    <source>
        <dbReference type="ARBA" id="ARBA00048173"/>
    </source>
</evidence>
<keyword evidence="17" id="KW-1185">Reference proteome</keyword>
<keyword evidence="6" id="KW-0378">Hydrolase</keyword>
<dbReference type="GO" id="GO:0003887">
    <property type="term" value="F:DNA-directed DNA polymerase activity"/>
    <property type="evidence" value="ECO:0007669"/>
    <property type="project" value="UniProtKB-KW"/>
</dbReference>
<dbReference type="InterPro" id="IPR057670">
    <property type="entry name" value="SH3_retrovirus"/>
</dbReference>
<dbReference type="InterPro" id="IPR036397">
    <property type="entry name" value="RNaseH_sf"/>
</dbReference>
<name>A0A9Q3EFS2_9BASI</name>
<keyword evidence="11" id="KW-0808">Transferase</keyword>
<keyword evidence="5" id="KW-0255">Endonuclease</keyword>
<comment type="caution">
    <text evidence="16">The sequence shown here is derived from an EMBL/GenBank/DDBJ whole genome shotgun (WGS) entry which is preliminary data.</text>
</comment>
<dbReference type="GO" id="GO:0015074">
    <property type="term" value="P:DNA integration"/>
    <property type="evidence" value="ECO:0007669"/>
    <property type="project" value="UniProtKB-KW"/>
</dbReference>
<evidence type="ECO:0000256" key="14">
    <source>
        <dbReference type="ARBA" id="ARBA00049244"/>
    </source>
</evidence>
<dbReference type="OrthoDB" id="3243429at2759"/>
<dbReference type="EMBL" id="AVOT02026356">
    <property type="protein sequence ID" value="MBW0518046.1"/>
    <property type="molecule type" value="Genomic_DNA"/>
</dbReference>
<accession>A0A9Q3EFS2</accession>
<dbReference type="GO" id="GO:0003723">
    <property type="term" value="F:RNA binding"/>
    <property type="evidence" value="ECO:0007669"/>
    <property type="project" value="UniProtKB-KW"/>
</dbReference>
<dbReference type="GO" id="GO:0004519">
    <property type="term" value="F:endonuclease activity"/>
    <property type="evidence" value="ECO:0007669"/>
    <property type="project" value="UniProtKB-KW"/>
</dbReference>
<dbReference type="Gene3D" id="3.30.420.10">
    <property type="entry name" value="Ribonuclease H-like superfamily/Ribonuclease H"/>
    <property type="match status" value="1"/>
</dbReference>
<dbReference type="GO" id="GO:0003964">
    <property type="term" value="F:RNA-directed DNA polymerase activity"/>
    <property type="evidence" value="ECO:0007669"/>
    <property type="project" value="UniProtKB-KW"/>
</dbReference>
<keyword evidence="12" id="KW-0233">DNA recombination</keyword>
<evidence type="ECO:0000256" key="5">
    <source>
        <dbReference type="ARBA" id="ARBA00022759"/>
    </source>
</evidence>
<evidence type="ECO:0000256" key="3">
    <source>
        <dbReference type="ARBA" id="ARBA00022722"/>
    </source>
</evidence>
<keyword evidence="7" id="KW-0460">Magnesium</keyword>
<keyword evidence="2" id="KW-0548">Nucleotidyltransferase</keyword>
<keyword evidence="4" id="KW-0479">Metal-binding</keyword>
<evidence type="ECO:0000256" key="1">
    <source>
        <dbReference type="ARBA" id="ARBA00022578"/>
    </source>
</evidence>
<evidence type="ECO:0000256" key="11">
    <source>
        <dbReference type="ARBA" id="ARBA00022932"/>
    </source>
</evidence>
<dbReference type="InterPro" id="IPR012337">
    <property type="entry name" value="RNaseH-like_sf"/>
</dbReference>
<gene>
    <name evidence="16" type="ORF">O181_057761</name>
</gene>
<dbReference type="InterPro" id="IPR001584">
    <property type="entry name" value="Integrase_cat-core"/>
</dbReference>
<protein>
    <recommendedName>
        <fullName evidence="15">Integrase catalytic domain-containing protein</fullName>
    </recommendedName>
</protein>
<evidence type="ECO:0000256" key="4">
    <source>
        <dbReference type="ARBA" id="ARBA00022723"/>
    </source>
</evidence>
<dbReference type="PANTHER" id="PTHR42648:SF11">
    <property type="entry name" value="TRANSPOSON TY4-P GAG-POL POLYPROTEIN"/>
    <property type="match status" value="1"/>
</dbReference>
<keyword evidence="8" id="KW-0694">RNA-binding</keyword>
<keyword evidence="10" id="KW-0695">RNA-directed DNA polymerase</keyword>
<evidence type="ECO:0000256" key="9">
    <source>
        <dbReference type="ARBA" id="ARBA00022908"/>
    </source>
</evidence>
<dbReference type="GO" id="GO:0006310">
    <property type="term" value="P:DNA recombination"/>
    <property type="evidence" value="ECO:0007669"/>
    <property type="project" value="UniProtKB-KW"/>
</dbReference>
<sequence>MITTDGGGEILNQQFKELANKKGLKQNVSPPYTPEHNGIAERANRKILEKERCLLLGSKIPHQYWPKAVNTAAYLSNILPTPSRNNFSPYYIWNKRSPEIKNVRTFGCKVIFSSPKQKRAWKLASVGEVGILLGLSNKSSYCILKLKDSKVYNSRKILFFEKEFLLLTGKQESHQAPVTFSADEVQEEYFDCHEFLDK</sequence>
<evidence type="ECO:0000313" key="16">
    <source>
        <dbReference type="EMBL" id="MBW0518046.1"/>
    </source>
</evidence>
<dbReference type="Pfam" id="PF25597">
    <property type="entry name" value="SH3_retrovirus"/>
    <property type="match status" value="1"/>
</dbReference>
<comment type="catalytic activity">
    <reaction evidence="13">
        <text>DNA(n) + a 2'-deoxyribonucleoside 5'-triphosphate = DNA(n+1) + diphosphate</text>
        <dbReference type="Rhea" id="RHEA:22508"/>
        <dbReference type="Rhea" id="RHEA-COMP:17339"/>
        <dbReference type="Rhea" id="RHEA-COMP:17340"/>
        <dbReference type="ChEBI" id="CHEBI:33019"/>
        <dbReference type="ChEBI" id="CHEBI:61560"/>
        <dbReference type="ChEBI" id="CHEBI:173112"/>
        <dbReference type="EC" id="2.7.7.49"/>
    </reaction>
</comment>
<proteinExistence type="predicted"/>